<reference evidence="6 7" key="1">
    <citation type="submission" date="2017-07" db="EMBL/GenBank/DDBJ databases">
        <authorList>
            <person name="Talla V."/>
            <person name="Backstrom N."/>
        </authorList>
    </citation>
    <scope>NUCLEOTIDE SEQUENCE [LARGE SCALE GENOMIC DNA]</scope>
</reference>
<name>A0A5E4QBD5_9NEOP</name>
<dbReference type="GO" id="GO:0009378">
    <property type="term" value="F:four-way junction helicase activity"/>
    <property type="evidence" value="ECO:0007669"/>
    <property type="project" value="TreeGrafter"/>
</dbReference>
<dbReference type="GO" id="GO:0036297">
    <property type="term" value="P:interstrand cross-link repair"/>
    <property type="evidence" value="ECO:0007669"/>
    <property type="project" value="TreeGrafter"/>
</dbReference>
<feature type="region of interest" description="Disordered" evidence="5">
    <location>
        <begin position="1017"/>
        <end position="1042"/>
    </location>
</feature>
<dbReference type="AlphaFoldDB" id="A0A5E4QBD5"/>
<protein>
    <submittedName>
        <fullName evidence="6">Uncharacterized protein</fullName>
    </submittedName>
</protein>
<evidence type="ECO:0000256" key="2">
    <source>
        <dbReference type="ARBA" id="ARBA00022801"/>
    </source>
</evidence>
<feature type="region of interest" description="Disordered" evidence="5">
    <location>
        <begin position="223"/>
        <end position="265"/>
    </location>
</feature>
<feature type="compositionally biased region" description="Basic residues" evidence="5">
    <location>
        <begin position="1024"/>
        <end position="1034"/>
    </location>
</feature>
<dbReference type="PANTHER" id="PTHR14025:SF20">
    <property type="entry name" value="FANCONI ANEMIA GROUP M PROTEIN"/>
    <property type="match status" value="1"/>
</dbReference>
<proteinExistence type="predicted"/>
<accession>A0A5E4QBD5</accession>
<keyword evidence="4" id="KW-0067">ATP-binding</keyword>
<keyword evidence="1" id="KW-0547">Nucleotide-binding</keyword>
<dbReference type="GO" id="GO:0016787">
    <property type="term" value="F:hydrolase activity"/>
    <property type="evidence" value="ECO:0007669"/>
    <property type="project" value="UniProtKB-KW"/>
</dbReference>
<evidence type="ECO:0000256" key="4">
    <source>
        <dbReference type="ARBA" id="ARBA00022840"/>
    </source>
</evidence>
<keyword evidence="3" id="KW-0347">Helicase</keyword>
<feature type="compositionally biased region" description="Polar residues" evidence="5">
    <location>
        <begin position="223"/>
        <end position="249"/>
    </location>
</feature>
<dbReference type="GO" id="GO:0005524">
    <property type="term" value="F:ATP binding"/>
    <property type="evidence" value="ECO:0007669"/>
    <property type="project" value="UniProtKB-KW"/>
</dbReference>
<dbReference type="PANTHER" id="PTHR14025">
    <property type="entry name" value="FANCONI ANEMIA GROUP M FANCM FAMILY MEMBER"/>
    <property type="match status" value="1"/>
</dbReference>
<dbReference type="GO" id="GO:0045003">
    <property type="term" value="P:double-strand break repair via synthesis-dependent strand annealing"/>
    <property type="evidence" value="ECO:0007669"/>
    <property type="project" value="TreeGrafter"/>
</dbReference>
<gene>
    <name evidence="6" type="ORF">LSINAPIS_LOCUS6836</name>
</gene>
<evidence type="ECO:0000313" key="7">
    <source>
        <dbReference type="Proteomes" id="UP000324832"/>
    </source>
</evidence>
<dbReference type="GO" id="GO:0043138">
    <property type="term" value="F:3'-5' DNA helicase activity"/>
    <property type="evidence" value="ECO:0007669"/>
    <property type="project" value="TreeGrafter"/>
</dbReference>
<sequence length="1042" mass="118306">MLLIALYHGLELLIKHGSRVFLNFFDEHPEKTWIQSDDALTALLERLRDDLGINPLSLNRSILPDVFCEYRESVNLVHCLLLQCRPLIVPQMFVGQGASEVNNNLYKGNPRMIPREFMPQCRKMHITGQKDLRSMLGRKSSSSSSISLKDFEIGDFISETEFNDIYPNAQVENVSKEECGFGMSTWLEWQRTSQKTINVGHSVDTDIMTSLLQYSDAKRFNAPASTQNPTFNTQDLAAQDVQKQSPIKSKQTRKRQRLPLIKSPGKKDGDIRALFSTATKSTKNYTKLLNDLGIQNDGKIPTNIINLLVDLNFESTNFTRQCLICATICDCQLLKNIQKKHEHKTSVVNGKTLKLPDLNLIDDISIESILNVGKVKSPEYNSFINDVEIKSPVFQCKLNQSSNFDLEFDFEESDESSKAITESITKIESNTVENNFDIGDIEDIFANSSPEQNLEKETVVKKSEDPKETLGFFGLNSIDDIFADSVDNINVKVNNVPDIPKIDNKDLTADRKRSQLLNEQSQANVVNKNPPIIKSPSILSGNIRLDTEVPTSPILSSQPRKFVLSTKKKSMQCSTPVSCVKRKLSMEPEVLQLINKSEDISNKCIETKTNISNNRSMFTITQLVEMINKSNNDSNIKNDMIVNNEAEAVERCGSPVILTQAEKKFRSSSCHIDNNNSQYRKHDSLIILDSDSDDNTQPYNAHISEQINELSELNNVKSLSPNYKRKLEDDDKIAASPYFPKRQKLEESNKKSLTLQEKVLAALSSNKFNEPFEKNKRDTNCMFFSQKENKNPLNCVYKKNNSDDESKSRLEVLQAFRRDSKPNTKSKNKSFNKNNSLLINKSFDDSDDDFVTSQHNFRSGICTNGAVRSKRKTNHKVRKKTKESEFLDLEAELSSSASGDELSDTSAGSLVEFICDDDNDVTVDNHVDMRAHYMQSVKSPMKGMFKIPELPKKFDKAEVFSQFVEEEDAYEMDSFCVDSHIGLTQVHEMSDLEVAELVLENKRRKRANNKVNYESDVNNESVVVKRRPRVRRRIHSDSDESS</sequence>
<evidence type="ECO:0000256" key="5">
    <source>
        <dbReference type="SAM" id="MobiDB-lite"/>
    </source>
</evidence>
<keyword evidence="7" id="KW-1185">Reference proteome</keyword>
<keyword evidence="2" id="KW-0378">Hydrolase</keyword>
<organism evidence="6 7">
    <name type="scientific">Leptidea sinapis</name>
    <dbReference type="NCBI Taxonomy" id="189913"/>
    <lineage>
        <taxon>Eukaryota</taxon>
        <taxon>Metazoa</taxon>
        <taxon>Ecdysozoa</taxon>
        <taxon>Arthropoda</taxon>
        <taxon>Hexapoda</taxon>
        <taxon>Insecta</taxon>
        <taxon>Pterygota</taxon>
        <taxon>Neoptera</taxon>
        <taxon>Endopterygota</taxon>
        <taxon>Lepidoptera</taxon>
        <taxon>Glossata</taxon>
        <taxon>Ditrysia</taxon>
        <taxon>Papilionoidea</taxon>
        <taxon>Pieridae</taxon>
        <taxon>Dismorphiinae</taxon>
        <taxon>Leptidea</taxon>
    </lineage>
</organism>
<evidence type="ECO:0000256" key="1">
    <source>
        <dbReference type="ARBA" id="ARBA00022741"/>
    </source>
</evidence>
<dbReference type="EMBL" id="FZQP02002214">
    <property type="protein sequence ID" value="VVC95025.1"/>
    <property type="molecule type" value="Genomic_DNA"/>
</dbReference>
<dbReference type="Proteomes" id="UP000324832">
    <property type="component" value="Unassembled WGS sequence"/>
</dbReference>
<dbReference type="GO" id="GO:0000400">
    <property type="term" value="F:four-way junction DNA binding"/>
    <property type="evidence" value="ECO:0007669"/>
    <property type="project" value="TreeGrafter"/>
</dbReference>
<evidence type="ECO:0000256" key="3">
    <source>
        <dbReference type="ARBA" id="ARBA00022806"/>
    </source>
</evidence>
<evidence type="ECO:0000313" key="6">
    <source>
        <dbReference type="EMBL" id="VVC95025.1"/>
    </source>
</evidence>